<keyword evidence="5" id="KW-0539">Nucleus</keyword>
<reference evidence="11 12" key="1">
    <citation type="submission" date="2020-04" db="EMBL/GenBank/DDBJ databases">
        <authorList>
            <person name="Wallbank WR R."/>
            <person name="Pardo Diaz C."/>
            <person name="Kozak K."/>
            <person name="Martin S."/>
            <person name="Jiggins C."/>
            <person name="Moest M."/>
            <person name="Warren A I."/>
            <person name="Byers J.R.P. K."/>
            <person name="Montejo-Kovacevich G."/>
            <person name="Yen C E."/>
        </authorList>
    </citation>
    <scope>NUCLEOTIDE SEQUENCE [LARGE SCALE GENOMIC DNA]</scope>
</reference>
<dbReference type="AlphaFoldDB" id="A0A8S1BFE9"/>
<gene>
    <name evidence="10" type="ORF">APLA_LOCUS15726</name>
    <name evidence="9" type="ORF">APLA_LOCUS3707</name>
</gene>
<protein>
    <recommendedName>
        <fullName evidence="13">Mitotic spindle assembly checkpoint protein MAD1</fullName>
    </recommendedName>
</protein>
<evidence type="ECO:0000313" key="9">
    <source>
        <dbReference type="EMBL" id="CAB3228900.1"/>
    </source>
</evidence>
<dbReference type="Pfam" id="PF05557">
    <property type="entry name" value="MAD"/>
    <property type="match status" value="1"/>
</dbReference>
<evidence type="ECO:0000313" key="11">
    <source>
        <dbReference type="Proteomes" id="UP000494106"/>
    </source>
</evidence>
<proteinExistence type="inferred from homology"/>
<evidence type="ECO:0000256" key="3">
    <source>
        <dbReference type="ARBA" id="ARBA00022618"/>
    </source>
</evidence>
<keyword evidence="4" id="KW-0498">Mitosis</keyword>
<keyword evidence="6" id="KW-0131">Cell cycle</keyword>
<keyword evidence="7" id="KW-0175">Coiled coil</keyword>
<dbReference type="GO" id="GO:0005635">
    <property type="term" value="C:nuclear envelope"/>
    <property type="evidence" value="ECO:0007669"/>
    <property type="project" value="TreeGrafter"/>
</dbReference>
<dbReference type="EMBL" id="CADEBC010000590">
    <property type="protein sequence ID" value="CAB3257032.1"/>
    <property type="molecule type" value="Genomic_DNA"/>
</dbReference>
<feature type="coiled-coil region" evidence="7">
    <location>
        <begin position="509"/>
        <end position="543"/>
    </location>
</feature>
<dbReference type="GO" id="GO:0051301">
    <property type="term" value="P:cell division"/>
    <property type="evidence" value="ECO:0007669"/>
    <property type="project" value="UniProtKB-KW"/>
</dbReference>
<evidence type="ECO:0000313" key="12">
    <source>
        <dbReference type="Proteomes" id="UP000494256"/>
    </source>
</evidence>
<keyword evidence="3" id="KW-0132">Cell division</keyword>
<dbReference type="InterPro" id="IPR008672">
    <property type="entry name" value="Mad1"/>
</dbReference>
<dbReference type="Proteomes" id="UP000494256">
    <property type="component" value="Unassembled WGS sequence"/>
</dbReference>
<evidence type="ECO:0000256" key="1">
    <source>
        <dbReference type="ARBA" id="ARBA00004123"/>
    </source>
</evidence>
<dbReference type="GO" id="GO:0051315">
    <property type="term" value="P:attachment of mitotic spindle microtubules to kinetochore"/>
    <property type="evidence" value="ECO:0007669"/>
    <property type="project" value="TreeGrafter"/>
</dbReference>
<accession>A0A8S1BFE9</accession>
<evidence type="ECO:0000313" key="10">
    <source>
        <dbReference type="EMBL" id="CAB3257032.1"/>
    </source>
</evidence>
<feature type="region of interest" description="Disordered" evidence="8">
    <location>
        <begin position="56"/>
        <end position="90"/>
    </location>
</feature>
<dbReference type="EMBL" id="CADEBD010000284">
    <property type="protein sequence ID" value="CAB3228900.1"/>
    <property type="molecule type" value="Genomic_DNA"/>
</dbReference>
<dbReference type="GO" id="GO:0000776">
    <property type="term" value="C:kinetochore"/>
    <property type="evidence" value="ECO:0007669"/>
    <property type="project" value="TreeGrafter"/>
</dbReference>
<evidence type="ECO:0000256" key="8">
    <source>
        <dbReference type="SAM" id="MobiDB-lite"/>
    </source>
</evidence>
<evidence type="ECO:0008006" key="13">
    <source>
        <dbReference type="Google" id="ProtNLM"/>
    </source>
</evidence>
<feature type="coiled-coil region" evidence="7">
    <location>
        <begin position="92"/>
        <end position="315"/>
    </location>
</feature>
<dbReference type="Gene3D" id="3.30.457.60">
    <property type="match status" value="1"/>
</dbReference>
<feature type="coiled-coil region" evidence="7">
    <location>
        <begin position="567"/>
        <end position="632"/>
    </location>
</feature>
<evidence type="ECO:0000256" key="5">
    <source>
        <dbReference type="ARBA" id="ARBA00023242"/>
    </source>
</evidence>
<dbReference type="Gene3D" id="1.20.5.170">
    <property type="match status" value="1"/>
</dbReference>
<evidence type="ECO:0000256" key="2">
    <source>
        <dbReference type="ARBA" id="ARBA00008029"/>
    </source>
</evidence>
<dbReference type="Proteomes" id="UP000494106">
    <property type="component" value="Unassembled WGS sequence"/>
</dbReference>
<organism evidence="10 11">
    <name type="scientific">Arctia plantaginis</name>
    <name type="common">Wood tiger moth</name>
    <name type="synonym">Phalaena plantaginis</name>
    <dbReference type="NCBI Taxonomy" id="874455"/>
    <lineage>
        <taxon>Eukaryota</taxon>
        <taxon>Metazoa</taxon>
        <taxon>Ecdysozoa</taxon>
        <taxon>Arthropoda</taxon>
        <taxon>Hexapoda</taxon>
        <taxon>Insecta</taxon>
        <taxon>Pterygota</taxon>
        <taxon>Neoptera</taxon>
        <taxon>Endopterygota</taxon>
        <taxon>Lepidoptera</taxon>
        <taxon>Glossata</taxon>
        <taxon>Ditrysia</taxon>
        <taxon>Noctuoidea</taxon>
        <taxon>Erebidae</taxon>
        <taxon>Arctiinae</taxon>
        <taxon>Arctia</taxon>
    </lineage>
</organism>
<feature type="coiled-coil region" evidence="7">
    <location>
        <begin position="400"/>
        <end position="462"/>
    </location>
</feature>
<evidence type="ECO:0000256" key="4">
    <source>
        <dbReference type="ARBA" id="ARBA00022776"/>
    </source>
</evidence>
<dbReference type="PANTHER" id="PTHR23168:SF0">
    <property type="entry name" value="MITOTIC SPINDLE ASSEMBLY CHECKPOINT PROTEIN MAD1"/>
    <property type="match status" value="1"/>
</dbReference>
<dbReference type="PANTHER" id="PTHR23168">
    <property type="entry name" value="MITOTIC SPINDLE ASSEMBLY CHECKPOINT PROTEIN MAD1 MITOTIC ARREST DEFICIENT-LIKE PROTEIN 1"/>
    <property type="match status" value="1"/>
</dbReference>
<dbReference type="Gene3D" id="6.10.250.90">
    <property type="match status" value="1"/>
</dbReference>
<comment type="caution">
    <text evidence="10">The sequence shown here is derived from an EMBL/GenBank/DDBJ whole genome shotgun (WGS) entry which is preliminary data.</text>
</comment>
<dbReference type="GO" id="GO:0072686">
    <property type="term" value="C:mitotic spindle"/>
    <property type="evidence" value="ECO:0007669"/>
    <property type="project" value="TreeGrafter"/>
</dbReference>
<dbReference type="GO" id="GO:0007094">
    <property type="term" value="P:mitotic spindle assembly checkpoint signaling"/>
    <property type="evidence" value="ECO:0007669"/>
    <property type="project" value="InterPro"/>
</dbReference>
<comment type="similarity">
    <text evidence="2">Belongs to the MAD1 family.</text>
</comment>
<comment type="subcellular location">
    <subcellularLocation>
        <location evidence="1">Nucleus</location>
    </subcellularLocation>
</comment>
<name>A0A8S1BFE9_ARCPL</name>
<evidence type="ECO:0000256" key="7">
    <source>
        <dbReference type="SAM" id="Coils"/>
    </source>
</evidence>
<dbReference type="SUPFAM" id="SSF75704">
    <property type="entry name" value="Mitotic arrest deficient-like 1, Mad1"/>
    <property type="match status" value="1"/>
</dbReference>
<evidence type="ECO:0000256" key="6">
    <source>
        <dbReference type="ARBA" id="ARBA00023306"/>
    </source>
</evidence>
<sequence>MAKEGDMSLFNDVLEPFRRVINSDPPKDKLSAASKLNFSDSNQSLKEGLNNFLSMGKRKSSIGMSESCTPEKRLRTESSSTPASAPPSPWEAKRLKIDLIAAKAQITKLESRINHQHTIRKEMQILFEEEKASLTEQHKRDERALSDMEDRLQIVRRREQELKDEYNEAIKEHKQNKAIWDKEKGELLKQIAEMKDKLLEANVTSKDQMSEMKKDMDELLQALEGAQTEVEILKKEVTKQTSKAEQCITLKTQLEKQTFELQQVTNKLKELEYERDSYKDWQQQAKTAQKRLSNMAELEKEVGRLRANERSLRDSVCNKLLLEEQVHQLQSRVDALQPVQEELHEAKVKISSLESMLEKYKAVARSAGVDSATALATALDSALNTQLSATAATSHAHSQLAQLAEEVATLKFERDKATGKLNDLLSVRKNHENLIHRLQKRLLLVTRERDSYRQQLDCYEKELTVTLSGEAGSGNATLLAARVEQLEKALQGYRDLLATHDSTAHAKLVESLRAEGSKHREEAEALRRDVAKLRAQRDALTAQLERIGAHTHTKVLHLSDNPAAIAHKQMQQDLVSAQEEIKKLKAELEKNTSSTSSNSMSSEEVQKIMAQLESSRIKLRRMKEEFTTASQEYRDVVYMLLGYKIDRTGHNNYKLSSMYAESPDDYLTFTLVDDGIEMVHTDYSTTLGELVDLHLHQNRSIPMFLSGLTQELFTRTTMQQEQ</sequence>
<keyword evidence="11" id="KW-1185">Reference proteome</keyword>
<dbReference type="OrthoDB" id="331602at2759"/>